<reference evidence="13" key="2">
    <citation type="submission" date="2025-08" db="UniProtKB">
        <authorList>
            <consortium name="Ensembl"/>
        </authorList>
    </citation>
    <scope>IDENTIFICATION</scope>
</reference>
<dbReference type="PIRSF" id="PIRSF037755">
    <property type="entry name" value="Mettl2_prd"/>
    <property type="match status" value="1"/>
</dbReference>
<dbReference type="OrthoDB" id="417697at2759"/>
<feature type="domain" description="Methyltransferase type 12" evidence="12">
    <location>
        <begin position="182"/>
        <end position="285"/>
    </location>
</feature>
<evidence type="ECO:0000256" key="9">
    <source>
        <dbReference type="ARBA" id="ARBA00049374"/>
    </source>
</evidence>
<comment type="function">
    <text evidence="10">S-adenosyl-L-methionine-dependent methyltransferase.</text>
</comment>
<evidence type="ECO:0000256" key="3">
    <source>
        <dbReference type="ARBA" id="ARBA00022490"/>
    </source>
</evidence>
<evidence type="ECO:0000256" key="10">
    <source>
        <dbReference type="PIRNR" id="PIRNR037755"/>
    </source>
</evidence>
<evidence type="ECO:0000256" key="7">
    <source>
        <dbReference type="ARBA" id="ARBA00022694"/>
    </source>
</evidence>
<evidence type="ECO:0000256" key="6">
    <source>
        <dbReference type="ARBA" id="ARBA00022691"/>
    </source>
</evidence>
<dbReference type="GO" id="GO:0008033">
    <property type="term" value="P:tRNA processing"/>
    <property type="evidence" value="ECO:0007669"/>
    <property type="project" value="UniProtKB-KW"/>
</dbReference>
<dbReference type="GO" id="GO:0052735">
    <property type="term" value="F:tRNA (cytidine-3-)-methyltransferase activity"/>
    <property type="evidence" value="ECO:0007669"/>
    <property type="project" value="TreeGrafter"/>
</dbReference>
<dbReference type="InterPro" id="IPR013217">
    <property type="entry name" value="Methyltransf_12"/>
</dbReference>
<dbReference type="EC" id="2.1.1.-" evidence="10"/>
<dbReference type="PANTHER" id="PTHR22809:SF4">
    <property type="entry name" value="TRNA N(3)-METHYLCYTIDINE METHYLTRANSFERASE METTL2A-RELATED"/>
    <property type="match status" value="1"/>
</dbReference>
<dbReference type="Gene3D" id="3.40.50.150">
    <property type="entry name" value="Vaccinia Virus protein VP39"/>
    <property type="match status" value="1"/>
</dbReference>
<keyword evidence="6" id="KW-0949">S-adenosyl-L-methionine</keyword>
<evidence type="ECO:0000256" key="2">
    <source>
        <dbReference type="ARBA" id="ARBA00009725"/>
    </source>
</evidence>
<evidence type="ECO:0000256" key="11">
    <source>
        <dbReference type="SAM" id="MobiDB-lite"/>
    </source>
</evidence>
<evidence type="ECO:0000259" key="12">
    <source>
        <dbReference type="Pfam" id="PF08242"/>
    </source>
</evidence>
<dbReference type="OMA" id="PAKYWDI"/>
<keyword evidence="7" id="KW-0819">tRNA processing</keyword>
<organism evidence="13 14">
    <name type="scientific">Podarcis muralis</name>
    <name type="common">Wall lizard</name>
    <name type="synonym">Lacerta muralis</name>
    <dbReference type="NCBI Taxonomy" id="64176"/>
    <lineage>
        <taxon>Eukaryota</taxon>
        <taxon>Metazoa</taxon>
        <taxon>Chordata</taxon>
        <taxon>Craniata</taxon>
        <taxon>Vertebrata</taxon>
        <taxon>Euteleostomi</taxon>
        <taxon>Lepidosauria</taxon>
        <taxon>Squamata</taxon>
        <taxon>Bifurcata</taxon>
        <taxon>Unidentata</taxon>
        <taxon>Episquamata</taxon>
        <taxon>Laterata</taxon>
        <taxon>Lacertibaenia</taxon>
        <taxon>Lacertidae</taxon>
        <taxon>Podarcis</taxon>
    </lineage>
</organism>
<dbReference type="PANTHER" id="PTHR22809">
    <property type="entry name" value="METHYLTRANSFERASE-RELATED"/>
    <property type="match status" value="1"/>
</dbReference>
<dbReference type="Ensembl" id="ENSPMRT00000018535.1">
    <property type="protein sequence ID" value="ENSPMRP00000017408.1"/>
    <property type="gene ID" value="ENSPMRG00000011511.1"/>
</dbReference>
<dbReference type="KEGG" id="pmua:114583689"/>
<dbReference type="GeneTree" id="ENSGT00940000156059"/>
<dbReference type="AlphaFoldDB" id="A0A670IZ10"/>
<reference evidence="13 14" key="1">
    <citation type="journal article" date="2019" name="Proc. Natl. Acad. Sci. U.S.A.">
        <title>Regulatory changes in pterin and carotenoid genes underlie balanced color polymorphisms in the wall lizard.</title>
        <authorList>
            <person name="Andrade P."/>
            <person name="Pinho C."/>
            <person name="Perez I de Lanuza G."/>
            <person name="Afonso S."/>
            <person name="Brejcha J."/>
            <person name="Rubin C.J."/>
            <person name="Wallerman O."/>
            <person name="Pereira P."/>
            <person name="Sabatino S.J."/>
            <person name="Bellati A."/>
            <person name="Pellitteri-Rosa D."/>
            <person name="Bosakova Z."/>
            <person name="Bunikis I."/>
            <person name="Carretero M.A."/>
            <person name="Feiner N."/>
            <person name="Marsik P."/>
            <person name="Pauperio F."/>
            <person name="Salvi D."/>
            <person name="Soler L."/>
            <person name="While G.M."/>
            <person name="Uller T."/>
            <person name="Font E."/>
            <person name="Andersson L."/>
            <person name="Carneiro M."/>
        </authorList>
    </citation>
    <scope>NUCLEOTIDE SEQUENCE</scope>
</reference>
<gene>
    <name evidence="13" type="primary">LOC114583689</name>
</gene>
<sequence length="388" mass="43889">MAAPSQDGRRRKQFGNRFLTDPARLFQHNAWDNVEWSEEQEAAAQAKVQENSTEFVPQDQQDAYEISASKYWNDFYKTHENGFFKDRHWLFTEFPELAPNQNANTVDVCASEAAATAKNTKGSGLRECNGLSSLETGILERQDSEINSCNSTHQMQTEVAAQKLEEQKLRDFPGSSATYRILEVGCGAGNTVFPILQTNNDPGLFVYCCDFSKTAVELVQAHPEYDTSRCFAFVHDLCETGTPFPMPDESVDVVVLIFVLSALLPEKMQCVINRLSKLLKPGGIILLRDYGRYDLAQLRFKKGQCLADNFYVRGDGTRVYFFTQDELDLLFSTAGLEKAQNIVDRRLQVNRGKQITMYRVWIQCKYRKPKGDKASPGERSSFHPSGCT</sequence>
<evidence type="ECO:0000313" key="14">
    <source>
        <dbReference type="Proteomes" id="UP000472272"/>
    </source>
</evidence>
<name>A0A670IZ10_PODMU</name>
<reference evidence="13" key="3">
    <citation type="submission" date="2025-09" db="UniProtKB">
        <authorList>
            <consortium name="Ensembl"/>
        </authorList>
    </citation>
    <scope>IDENTIFICATION</scope>
</reference>
<keyword evidence="5 10" id="KW-0808">Transferase</keyword>
<keyword evidence="4 10" id="KW-0489">Methyltransferase</keyword>
<keyword evidence="14" id="KW-1185">Reference proteome</keyword>
<evidence type="ECO:0000256" key="1">
    <source>
        <dbReference type="ARBA" id="ARBA00004496"/>
    </source>
</evidence>
<dbReference type="SUPFAM" id="SSF53335">
    <property type="entry name" value="S-adenosyl-L-methionine-dependent methyltransferases"/>
    <property type="match status" value="1"/>
</dbReference>
<keyword evidence="3" id="KW-0963">Cytoplasm</keyword>
<evidence type="ECO:0000256" key="4">
    <source>
        <dbReference type="ARBA" id="ARBA00022603"/>
    </source>
</evidence>
<dbReference type="Pfam" id="PF08242">
    <property type="entry name" value="Methyltransf_12"/>
    <property type="match status" value="1"/>
</dbReference>
<comment type="subcellular location">
    <subcellularLocation>
        <location evidence="1">Cytoplasm</location>
    </subcellularLocation>
</comment>
<evidence type="ECO:0000313" key="13">
    <source>
        <dbReference type="Ensembl" id="ENSPMRP00000017408.1"/>
    </source>
</evidence>
<dbReference type="Proteomes" id="UP000472272">
    <property type="component" value="Chromosome 13"/>
</dbReference>
<dbReference type="InterPro" id="IPR029063">
    <property type="entry name" value="SAM-dependent_MTases_sf"/>
</dbReference>
<evidence type="ECO:0000256" key="5">
    <source>
        <dbReference type="ARBA" id="ARBA00022679"/>
    </source>
</evidence>
<comment type="catalytic activity">
    <reaction evidence="8">
        <text>cytidine(32) in tRNA(Arg)(CCU) + S-adenosyl-L-methionine = N(3)-methylcytidine(32) in tRNA(Arg)(CCU) + S-adenosyl-L-homocysteine + H(+)</text>
        <dbReference type="Rhea" id="RHEA:60912"/>
        <dbReference type="Rhea" id="RHEA-COMP:15710"/>
        <dbReference type="Rhea" id="RHEA-COMP:15712"/>
        <dbReference type="ChEBI" id="CHEBI:15378"/>
        <dbReference type="ChEBI" id="CHEBI:57856"/>
        <dbReference type="ChEBI" id="CHEBI:59789"/>
        <dbReference type="ChEBI" id="CHEBI:74894"/>
        <dbReference type="ChEBI" id="CHEBI:82748"/>
    </reaction>
    <physiologicalReaction direction="left-to-right" evidence="8">
        <dbReference type="Rhea" id="RHEA:60913"/>
    </physiologicalReaction>
</comment>
<comment type="similarity">
    <text evidence="2 10">Belongs to the methyltransferase superfamily. METL family.</text>
</comment>
<accession>A0A670IZ10</accession>
<evidence type="ECO:0000256" key="8">
    <source>
        <dbReference type="ARBA" id="ARBA00048054"/>
    </source>
</evidence>
<proteinExistence type="inferred from homology"/>
<dbReference type="GO" id="GO:0032259">
    <property type="term" value="P:methylation"/>
    <property type="evidence" value="ECO:0007669"/>
    <property type="project" value="UniProtKB-KW"/>
</dbReference>
<comment type="catalytic activity">
    <reaction evidence="9">
        <text>cytidine(32) in tRNA(Thr) + S-adenosyl-L-methionine = N(3)-methylcytidine(32) in tRNA(Thr) + S-adenosyl-L-homocysteine + H(+)</text>
        <dbReference type="Rhea" id="RHEA:50960"/>
        <dbReference type="Rhea" id="RHEA-COMP:12850"/>
        <dbReference type="Rhea" id="RHEA-COMP:12852"/>
        <dbReference type="ChEBI" id="CHEBI:15378"/>
        <dbReference type="ChEBI" id="CHEBI:57856"/>
        <dbReference type="ChEBI" id="CHEBI:59789"/>
        <dbReference type="ChEBI" id="CHEBI:74894"/>
        <dbReference type="ChEBI" id="CHEBI:82748"/>
    </reaction>
    <physiologicalReaction direction="left-to-right" evidence="9">
        <dbReference type="Rhea" id="RHEA:50961"/>
    </physiologicalReaction>
</comment>
<dbReference type="FunFam" id="3.40.50.150:FF:000151">
    <property type="entry name" value="Methyltransferase-like protein"/>
    <property type="match status" value="1"/>
</dbReference>
<dbReference type="RefSeq" id="XP_028560861.1">
    <property type="nucleotide sequence ID" value="XM_028705028.1"/>
</dbReference>
<dbReference type="CDD" id="cd02440">
    <property type="entry name" value="AdoMet_MTases"/>
    <property type="match status" value="1"/>
</dbReference>
<feature type="region of interest" description="Disordered" evidence="11">
    <location>
        <begin position="368"/>
        <end position="388"/>
    </location>
</feature>
<dbReference type="GO" id="GO:0005737">
    <property type="term" value="C:cytoplasm"/>
    <property type="evidence" value="ECO:0007669"/>
    <property type="project" value="UniProtKB-SubCell"/>
</dbReference>
<dbReference type="GeneID" id="114583689"/>
<dbReference type="InterPro" id="IPR026113">
    <property type="entry name" value="METTL2/6/8-like"/>
</dbReference>
<protein>
    <recommendedName>
        <fullName evidence="10">tRNA N(3)-cytidine methyltransferase</fullName>
        <ecNumber evidence="10">2.1.1.-</ecNumber>
    </recommendedName>
</protein>